<keyword evidence="3" id="KW-1185">Reference proteome</keyword>
<dbReference type="EMBL" id="JADFFK010000001">
    <property type="protein sequence ID" value="MBE9635804.1"/>
    <property type="molecule type" value="Genomic_DNA"/>
</dbReference>
<gene>
    <name evidence="2" type="ORF">IQ782_03015</name>
</gene>
<accession>A0ABR9WWZ3</accession>
<keyword evidence="1" id="KW-0732">Signal</keyword>
<dbReference type="RefSeq" id="WP_194133102.1">
    <property type="nucleotide sequence ID" value="NZ_JADFFK010000001.1"/>
</dbReference>
<evidence type="ECO:0000313" key="3">
    <source>
        <dbReference type="Proteomes" id="UP000607796"/>
    </source>
</evidence>
<name>A0ABR9WWZ3_9RHOB</name>
<dbReference type="Proteomes" id="UP000607796">
    <property type="component" value="Unassembled WGS sequence"/>
</dbReference>
<comment type="caution">
    <text evidence="2">The sequence shown here is derived from an EMBL/GenBank/DDBJ whole genome shotgun (WGS) entry which is preliminary data.</text>
</comment>
<evidence type="ECO:0000313" key="2">
    <source>
        <dbReference type="EMBL" id="MBE9635804.1"/>
    </source>
</evidence>
<reference evidence="2 3" key="1">
    <citation type="journal article" date="2021" name="Int. J. Syst. Evol. Microbiol.">
        <title>Salipiger mangrovisoli sp. nov., isolated from mangrove soil and the proposal for the reclassification of Paraphaeobacter pallidus as Salipiger pallidus comb. nov.</title>
        <authorList>
            <person name="Du J."/>
            <person name="Liu Y."/>
            <person name="Pei T."/>
            <person name="Deng M.R."/>
            <person name="Zhu H."/>
        </authorList>
    </citation>
    <scope>NUCLEOTIDE SEQUENCE [LARGE SCALE GENOMIC DNA]</scope>
    <source>
        <strain evidence="2 3">6D45A</strain>
    </source>
</reference>
<sequence>MFPRPAAYLAVFLSFLPMALPVQAGPAEDLLEALKIDEIIEIMREEGRGYSTDMAQDLLPAGQTAGWQRSVDRLYAPDAMAEVVRARFLESFGDTDAAPLLDYFTSPEGQKVVTLEIEARREMISESVEAAAREAWRERSVAGEPRLDQLDRFVAANDLLETNVVGALNASFQFYLGLVDGGGLEMTEPEIVEEVWMQEEATRVDTGEWLYSYLLLAYQPLSDQALDDYIDISQTPEGKAMNQALFAGFNHMYEEISYGLGLAAAHEMLGQEL</sequence>
<proteinExistence type="predicted"/>
<feature type="signal peptide" evidence="1">
    <location>
        <begin position="1"/>
        <end position="24"/>
    </location>
</feature>
<organism evidence="2 3">
    <name type="scientific">Salipiger mangrovisoli</name>
    <dbReference type="NCBI Taxonomy" id="2865933"/>
    <lineage>
        <taxon>Bacteria</taxon>
        <taxon>Pseudomonadati</taxon>
        <taxon>Pseudomonadota</taxon>
        <taxon>Alphaproteobacteria</taxon>
        <taxon>Rhodobacterales</taxon>
        <taxon>Roseobacteraceae</taxon>
        <taxon>Salipiger</taxon>
    </lineage>
</organism>
<evidence type="ECO:0000256" key="1">
    <source>
        <dbReference type="SAM" id="SignalP"/>
    </source>
</evidence>
<feature type="chain" id="PRO_5046114045" evidence="1">
    <location>
        <begin position="25"/>
        <end position="273"/>
    </location>
</feature>
<protein>
    <submittedName>
        <fullName evidence="2">DUF2059 domain-containing protein</fullName>
    </submittedName>
</protein>